<feature type="compositionally biased region" description="Polar residues" evidence="1">
    <location>
        <begin position="102"/>
        <end position="111"/>
    </location>
</feature>
<evidence type="ECO:0000256" key="1">
    <source>
        <dbReference type="SAM" id="MobiDB-lite"/>
    </source>
</evidence>
<evidence type="ECO:0000313" key="3">
    <source>
        <dbReference type="Proteomes" id="UP000054567"/>
    </source>
</evidence>
<proteinExistence type="predicted"/>
<dbReference type="AlphaFoldDB" id="A0A0J6FRK2"/>
<dbReference type="VEuPathDB" id="FungiDB:CPAG_07962"/>
<evidence type="ECO:0000313" key="2">
    <source>
        <dbReference type="EMBL" id="KMM71659.1"/>
    </source>
</evidence>
<name>A0A0J6FRK2_COCPO</name>
<gene>
    <name evidence="2" type="ORF">CPAG_07962</name>
</gene>
<reference evidence="3" key="2">
    <citation type="journal article" date="2009" name="Genome Res.">
        <title>Comparative genomic analyses of the human fungal pathogens Coccidioides and their relatives.</title>
        <authorList>
            <person name="Sharpton T.J."/>
            <person name="Stajich J.E."/>
            <person name="Rounsley S.D."/>
            <person name="Gardner M.J."/>
            <person name="Wortman J.R."/>
            <person name="Jordar V.S."/>
            <person name="Maiti R."/>
            <person name="Kodira C.D."/>
            <person name="Neafsey D.E."/>
            <person name="Zeng Q."/>
            <person name="Hung C.-Y."/>
            <person name="McMahan C."/>
            <person name="Muszewska A."/>
            <person name="Grynberg M."/>
            <person name="Mandel M.A."/>
            <person name="Kellner E.M."/>
            <person name="Barker B.M."/>
            <person name="Galgiani J.N."/>
            <person name="Orbach M.J."/>
            <person name="Kirkland T.N."/>
            <person name="Cole G.T."/>
            <person name="Henn M.R."/>
            <person name="Birren B.W."/>
            <person name="Taylor J.W."/>
        </authorList>
    </citation>
    <scope>NUCLEOTIDE SEQUENCE [LARGE SCALE GENOMIC DNA]</scope>
    <source>
        <strain evidence="3">RMSCC 3488</strain>
    </source>
</reference>
<dbReference type="Proteomes" id="UP000054567">
    <property type="component" value="Unassembled WGS sequence"/>
</dbReference>
<protein>
    <submittedName>
        <fullName evidence="2">Uncharacterized protein</fullName>
    </submittedName>
</protein>
<feature type="compositionally biased region" description="Polar residues" evidence="1">
    <location>
        <begin position="121"/>
        <end position="130"/>
    </location>
</feature>
<reference evidence="2 3" key="1">
    <citation type="submission" date="2007-06" db="EMBL/GenBank/DDBJ databases">
        <title>The Genome Sequence of Coccidioides posadasii RMSCC_3488.</title>
        <authorList>
            <consortium name="Coccidioides Genome Resources Consortium"/>
            <consortium name="The Broad Institute Genome Sequencing Platform"/>
            <person name="Henn M.R."/>
            <person name="Sykes S."/>
            <person name="Young S."/>
            <person name="Jaffe D."/>
            <person name="Berlin A."/>
            <person name="Alvarez P."/>
            <person name="Butler J."/>
            <person name="Gnerre S."/>
            <person name="Grabherr M."/>
            <person name="Mauceli E."/>
            <person name="Brockman W."/>
            <person name="Kodira C."/>
            <person name="Alvarado L."/>
            <person name="Zeng Q."/>
            <person name="Crawford M."/>
            <person name="Antoine C."/>
            <person name="Devon K."/>
            <person name="Galgiani J."/>
            <person name="Orsborn K."/>
            <person name="Lewis M.L."/>
            <person name="Nusbaum C."/>
            <person name="Galagan J."/>
            <person name="Birren B."/>
        </authorList>
    </citation>
    <scope>NUCLEOTIDE SEQUENCE [LARGE SCALE GENOMIC DNA]</scope>
    <source>
        <strain evidence="2 3">RMSCC 3488</strain>
    </source>
</reference>
<sequence length="130" mass="14423">MAGERWDVSFLHMDRSLGSNRSTEYSITAIDGLSWYSPRVEVSRKRHTCNAQRLQGDEAPFHRPWTFSDITVVISDAGAAHSLDHPQPPERISMQDRIFSGSHPSTSSDQPSALPVRSGPVSGSNLANYR</sequence>
<dbReference type="EMBL" id="DS268113">
    <property type="protein sequence ID" value="KMM71659.1"/>
    <property type="molecule type" value="Genomic_DNA"/>
</dbReference>
<accession>A0A0J6FRK2</accession>
<reference evidence="3" key="3">
    <citation type="journal article" date="2010" name="Genome Res.">
        <title>Population genomic sequencing of Coccidioides fungi reveals recent hybridization and transposon control.</title>
        <authorList>
            <person name="Neafsey D.E."/>
            <person name="Barker B.M."/>
            <person name="Sharpton T.J."/>
            <person name="Stajich J.E."/>
            <person name="Park D.J."/>
            <person name="Whiston E."/>
            <person name="Hung C.-Y."/>
            <person name="McMahan C."/>
            <person name="White J."/>
            <person name="Sykes S."/>
            <person name="Heiman D."/>
            <person name="Young S."/>
            <person name="Zeng Q."/>
            <person name="Abouelleil A."/>
            <person name="Aftuck L."/>
            <person name="Bessette D."/>
            <person name="Brown A."/>
            <person name="FitzGerald M."/>
            <person name="Lui A."/>
            <person name="Macdonald J.P."/>
            <person name="Priest M."/>
            <person name="Orbach M.J."/>
            <person name="Galgiani J.N."/>
            <person name="Kirkland T.N."/>
            <person name="Cole G.T."/>
            <person name="Birren B.W."/>
            <person name="Henn M.R."/>
            <person name="Taylor J.W."/>
            <person name="Rounsley S.D."/>
        </authorList>
    </citation>
    <scope>NUCLEOTIDE SEQUENCE [LARGE SCALE GENOMIC DNA]</scope>
    <source>
        <strain evidence="3">RMSCC 3488</strain>
    </source>
</reference>
<organism evidence="2 3">
    <name type="scientific">Coccidioides posadasii RMSCC 3488</name>
    <dbReference type="NCBI Taxonomy" id="454284"/>
    <lineage>
        <taxon>Eukaryota</taxon>
        <taxon>Fungi</taxon>
        <taxon>Dikarya</taxon>
        <taxon>Ascomycota</taxon>
        <taxon>Pezizomycotina</taxon>
        <taxon>Eurotiomycetes</taxon>
        <taxon>Eurotiomycetidae</taxon>
        <taxon>Onygenales</taxon>
        <taxon>Onygenaceae</taxon>
        <taxon>Coccidioides</taxon>
    </lineage>
</organism>
<feature type="region of interest" description="Disordered" evidence="1">
    <location>
        <begin position="79"/>
        <end position="130"/>
    </location>
</feature>